<dbReference type="Pfam" id="PF13377">
    <property type="entry name" value="Peripla_BP_3"/>
    <property type="match status" value="1"/>
</dbReference>
<dbReference type="CDD" id="cd01392">
    <property type="entry name" value="HTH_LacI"/>
    <property type="match status" value="1"/>
</dbReference>
<keyword evidence="2" id="KW-0238">DNA-binding</keyword>
<accession>A0A4Y3RAW1</accession>
<dbReference type="SUPFAM" id="SSF47413">
    <property type="entry name" value="lambda repressor-like DNA-binding domains"/>
    <property type="match status" value="1"/>
</dbReference>
<dbReference type="PANTHER" id="PTHR30146">
    <property type="entry name" value="LACI-RELATED TRANSCRIPTIONAL REPRESSOR"/>
    <property type="match status" value="1"/>
</dbReference>
<dbReference type="PANTHER" id="PTHR30146:SF109">
    <property type="entry name" value="HTH-TYPE TRANSCRIPTIONAL REGULATOR GALS"/>
    <property type="match status" value="1"/>
</dbReference>
<protein>
    <submittedName>
        <fullName evidence="6">LacI family transcriptional regulator</fullName>
    </submittedName>
</protein>
<keyword evidence="1" id="KW-0805">Transcription regulation</keyword>
<feature type="domain" description="HTH lacI-type" evidence="5">
    <location>
        <begin position="7"/>
        <end position="61"/>
    </location>
</feature>
<evidence type="ECO:0000313" key="7">
    <source>
        <dbReference type="Proteomes" id="UP000319210"/>
    </source>
</evidence>
<keyword evidence="7" id="KW-1185">Reference proteome</keyword>
<feature type="region of interest" description="Disordered" evidence="4">
    <location>
        <begin position="335"/>
        <end position="379"/>
    </location>
</feature>
<dbReference type="Pfam" id="PF00356">
    <property type="entry name" value="LacI"/>
    <property type="match status" value="1"/>
</dbReference>
<evidence type="ECO:0000256" key="3">
    <source>
        <dbReference type="ARBA" id="ARBA00023163"/>
    </source>
</evidence>
<dbReference type="AlphaFoldDB" id="A0A4Y3RAW1"/>
<feature type="compositionally biased region" description="Low complexity" evidence="4">
    <location>
        <begin position="358"/>
        <end position="379"/>
    </location>
</feature>
<dbReference type="GO" id="GO:0000976">
    <property type="term" value="F:transcription cis-regulatory region binding"/>
    <property type="evidence" value="ECO:0007669"/>
    <property type="project" value="TreeGrafter"/>
</dbReference>
<organism evidence="6 7">
    <name type="scientific">Streptomyces cacaoi</name>
    <dbReference type="NCBI Taxonomy" id="1898"/>
    <lineage>
        <taxon>Bacteria</taxon>
        <taxon>Bacillati</taxon>
        <taxon>Actinomycetota</taxon>
        <taxon>Actinomycetes</taxon>
        <taxon>Kitasatosporales</taxon>
        <taxon>Streptomycetaceae</taxon>
        <taxon>Streptomyces</taxon>
    </lineage>
</organism>
<dbReference type="InterPro" id="IPR028082">
    <property type="entry name" value="Peripla_BP_I"/>
</dbReference>
<evidence type="ECO:0000313" key="6">
    <source>
        <dbReference type="EMBL" id="GEB53813.1"/>
    </source>
</evidence>
<dbReference type="InterPro" id="IPR046335">
    <property type="entry name" value="LacI/GalR-like_sensor"/>
</dbReference>
<gene>
    <name evidence="6" type="ORF">SCA03_63640</name>
</gene>
<evidence type="ECO:0000256" key="2">
    <source>
        <dbReference type="ARBA" id="ARBA00023125"/>
    </source>
</evidence>
<name>A0A4Y3RAW1_STRCI</name>
<dbReference type="Gene3D" id="1.10.260.40">
    <property type="entry name" value="lambda repressor-like DNA-binding domains"/>
    <property type="match status" value="1"/>
</dbReference>
<dbReference type="SMART" id="SM00354">
    <property type="entry name" value="HTH_LACI"/>
    <property type="match status" value="1"/>
</dbReference>
<evidence type="ECO:0000256" key="1">
    <source>
        <dbReference type="ARBA" id="ARBA00023015"/>
    </source>
</evidence>
<dbReference type="PROSITE" id="PS50932">
    <property type="entry name" value="HTH_LACI_2"/>
    <property type="match status" value="1"/>
</dbReference>
<evidence type="ECO:0000259" key="5">
    <source>
        <dbReference type="PROSITE" id="PS50932"/>
    </source>
</evidence>
<dbReference type="EMBL" id="BJMM01000064">
    <property type="protein sequence ID" value="GEB53813.1"/>
    <property type="molecule type" value="Genomic_DNA"/>
</dbReference>
<dbReference type="CDD" id="cd06267">
    <property type="entry name" value="PBP1_LacI_sugar_binding-like"/>
    <property type="match status" value="1"/>
</dbReference>
<proteinExistence type="predicted"/>
<keyword evidence="3" id="KW-0804">Transcription</keyword>
<evidence type="ECO:0000256" key="4">
    <source>
        <dbReference type="SAM" id="MobiDB-lite"/>
    </source>
</evidence>
<dbReference type="RefSeq" id="WP_230989033.1">
    <property type="nucleotide sequence ID" value="NZ_BJMM01000064.1"/>
</dbReference>
<dbReference type="GO" id="GO:0003700">
    <property type="term" value="F:DNA-binding transcription factor activity"/>
    <property type="evidence" value="ECO:0007669"/>
    <property type="project" value="TreeGrafter"/>
</dbReference>
<dbReference type="InterPro" id="IPR000843">
    <property type="entry name" value="HTH_LacI"/>
</dbReference>
<dbReference type="Proteomes" id="UP000319210">
    <property type="component" value="Unassembled WGS sequence"/>
</dbReference>
<dbReference type="InterPro" id="IPR010982">
    <property type="entry name" value="Lambda_DNA-bd_dom_sf"/>
</dbReference>
<dbReference type="SUPFAM" id="SSF53822">
    <property type="entry name" value="Periplasmic binding protein-like I"/>
    <property type="match status" value="1"/>
</dbReference>
<comment type="caution">
    <text evidence="6">The sequence shown here is derived from an EMBL/GenBank/DDBJ whole genome shotgun (WGS) entry which is preliminary data.</text>
</comment>
<sequence>MNPGSDVTLRDVARASGCSVSTVSRVLSGSRPVGADAARRVREAAERLGYRPNQVARALRSRSTATVGLVLPQITNPFYPALVRELTHVLDERGRAVLLADCDDDPGTEAARIEALLARQVDALLVVPVDEERSRTAVAAAAGRVPLVLLDRSCGPGIADLVAVDNTAGMALVLDHLAARGRTRPCYIGADGTNSAAAERRAAYEVGAAALGAPPRLALGDFSAAWGRAAVDRLWNRESGPEPDALVCGNDLIALGALQRLRQLGVDVPGRTVVTGFDDIPPADLADPAVTTVRQPVRDIAVEAVRLLEQRLDDPAAFPCRTVRLAPQLVIRASTEPGDHPAHGTGDTAPSAPGPTGGTAPAPRSPDSPSASHSSKAAQ</sequence>
<dbReference type="Gene3D" id="3.40.50.2300">
    <property type="match status" value="2"/>
</dbReference>
<reference evidence="6 7" key="1">
    <citation type="submission" date="2019-06" db="EMBL/GenBank/DDBJ databases">
        <title>Whole genome shotgun sequence of Streptomyces cacaoi subsp. cacaoi NBRC 12748.</title>
        <authorList>
            <person name="Hosoyama A."/>
            <person name="Uohara A."/>
            <person name="Ohji S."/>
            <person name="Ichikawa N."/>
        </authorList>
    </citation>
    <scope>NUCLEOTIDE SEQUENCE [LARGE SCALE GENOMIC DNA]</scope>
    <source>
        <strain evidence="6 7">NBRC 12748</strain>
    </source>
</reference>